<comment type="caution">
    <text evidence="11">The sequence shown here is derived from an EMBL/GenBank/DDBJ whole genome shotgun (WGS) entry which is preliminary data.</text>
</comment>
<dbReference type="GO" id="GO:0015658">
    <property type="term" value="F:branched-chain amino acid transmembrane transporter activity"/>
    <property type="evidence" value="ECO:0007669"/>
    <property type="project" value="InterPro"/>
</dbReference>
<evidence type="ECO:0000256" key="4">
    <source>
        <dbReference type="ARBA" id="ARBA00022692"/>
    </source>
</evidence>
<comment type="similarity">
    <text evidence="8">Belongs to the binding-protein-dependent transport system permease family. LivHM subfamily.</text>
</comment>
<evidence type="ECO:0000256" key="3">
    <source>
        <dbReference type="ARBA" id="ARBA00022475"/>
    </source>
</evidence>
<feature type="transmembrane region" description="Helical" evidence="10">
    <location>
        <begin position="34"/>
        <end position="53"/>
    </location>
</feature>
<accession>A0A838ABE0</accession>
<name>A0A838ABE0_9PSEU</name>
<feature type="transmembrane region" description="Helical" evidence="10">
    <location>
        <begin position="59"/>
        <end position="80"/>
    </location>
</feature>
<feature type="transmembrane region" description="Helical" evidence="10">
    <location>
        <begin position="383"/>
        <end position="401"/>
    </location>
</feature>
<evidence type="ECO:0000256" key="2">
    <source>
        <dbReference type="ARBA" id="ARBA00022448"/>
    </source>
</evidence>
<feature type="compositionally biased region" description="Basic and acidic residues" evidence="9">
    <location>
        <begin position="627"/>
        <end position="641"/>
    </location>
</feature>
<dbReference type="CDD" id="cd06582">
    <property type="entry name" value="TM_PBP1_LivH_like"/>
    <property type="match status" value="1"/>
</dbReference>
<evidence type="ECO:0000256" key="6">
    <source>
        <dbReference type="ARBA" id="ARBA00022989"/>
    </source>
</evidence>
<keyword evidence="4 10" id="KW-0812">Transmembrane</keyword>
<dbReference type="GO" id="GO:0006865">
    <property type="term" value="P:amino acid transport"/>
    <property type="evidence" value="ECO:0007669"/>
    <property type="project" value="UniProtKB-KW"/>
</dbReference>
<evidence type="ECO:0000313" key="12">
    <source>
        <dbReference type="Proteomes" id="UP000582974"/>
    </source>
</evidence>
<dbReference type="Proteomes" id="UP000582974">
    <property type="component" value="Unassembled WGS sequence"/>
</dbReference>
<comment type="subcellular location">
    <subcellularLocation>
        <location evidence="1">Cell membrane</location>
        <topology evidence="1">Multi-pass membrane protein</topology>
    </subcellularLocation>
</comment>
<feature type="transmembrane region" description="Helical" evidence="10">
    <location>
        <begin position="6"/>
        <end position="27"/>
    </location>
</feature>
<evidence type="ECO:0000256" key="10">
    <source>
        <dbReference type="SAM" id="Phobius"/>
    </source>
</evidence>
<keyword evidence="2" id="KW-0813">Transport</keyword>
<feature type="transmembrane region" description="Helical" evidence="10">
    <location>
        <begin position="132"/>
        <end position="159"/>
    </location>
</feature>
<evidence type="ECO:0000313" key="11">
    <source>
        <dbReference type="EMBL" id="MBA0126551.1"/>
    </source>
</evidence>
<dbReference type="InterPro" id="IPR043428">
    <property type="entry name" value="LivM-like"/>
</dbReference>
<keyword evidence="12" id="KW-1185">Reference proteome</keyword>
<evidence type="ECO:0000256" key="9">
    <source>
        <dbReference type="SAM" id="MobiDB-lite"/>
    </source>
</evidence>
<evidence type="ECO:0000256" key="1">
    <source>
        <dbReference type="ARBA" id="ARBA00004651"/>
    </source>
</evidence>
<feature type="region of interest" description="Disordered" evidence="9">
    <location>
        <begin position="600"/>
        <end position="654"/>
    </location>
</feature>
<reference evidence="11 12" key="1">
    <citation type="submission" date="2020-07" db="EMBL/GenBank/DDBJ databases">
        <title>Genome of Haloechinothrix sp.</title>
        <authorList>
            <person name="Tang S.-K."/>
            <person name="Yang L."/>
            <person name="Zhu W.-Y."/>
        </authorList>
    </citation>
    <scope>NUCLEOTIDE SEQUENCE [LARGE SCALE GENOMIC DNA]</scope>
    <source>
        <strain evidence="11 12">YIM 98757</strain>
    </source>
</reference>
<dbReference type="Pfam" id="PF02653">
    <property type="entry name" value="BPD_transp_2"/>
    <property type="match status" value="2"/>
</dbReference>
<dbReference type="GO" id="GO:0005886">
    <property type="term" value="C:plasma membrane"/>
    <property type="evidence" value="ECO:0007669"/>
    <property type="project" value="UniProtKB-SubCell"/>
</dbReference>
<dbReference type="InterPro" id="IPR052157">
    <property type="entry name" value="BCAA_transport_permease"/>
</dbReference>
<dbReference type="InterPro" id="IPR001851">
    <property type="entry name" value="ABC_transp_permease"/>
</dbReference>
<gene>
    <name evidence="11" type="ORF">H0B56_13450</name>
</gene>
<evidence type="ECO:0000256" key="7">
    <source>
        <dbReference type="ARBA" id="ARBA00023136"/>
    </source>
</evidence>
<dbReference type="EMBL" id="JACCKD010000004">
    <property type="protein sequence ID" value="MBA0126551.1"/>
    <property type="molecule type" value="Genomic_DNA"/>
</dbReference>
<sequence>MGELAPFLIIGVTSGSVYGLAAMGLVLTYKTSGVFNFAHGAIAAVAAFAFYELHTVRGLPWPVALLLAVVVLPPVVAVGLERVTRGLAGGTVTTKIVATVGLQLAIVSALIAHYGGAGLSFPRFLPTESVGIVGINVGIDQLISAGVAAAAAVAFFVFFRASPTGTRMRAVVDNPELLSLAGTNPVAVRRWAWLIGTWFAAISGVLLAPQIGLDALLLTLLVVQAYGAAAVGLFASLPLTYAGGLLIGVLAALATNLVAGHQWLAQLPPAMPFVVLFVVLLLVPRHKLVEPGAHASPAPVAPLVSPATARALTVAAIAVAAVLPLLVGPRLPVYASALVFVLIFTSLHLLVRISGQISLAHAGLVAIGAATFAHLATGVGLPWLGAVALAGLVVVPVGMIVAVPAIRLAGLFLALATFGFALLLEKVAYPSDWVFGAQGTLPATRPAGFDSDVAFYYVLLAFTVAGLGLVALITRSRLGRLLRALADSPTTLSTLGLGINVTRITVFGLSALIAGVAGALHAAQSHAASATPFSALQSLTWLAVLVLFGPARGAAPVLAALFLVVAPTYGTSDALTDWMPVVFGLGALLVAVHEAGRAQRHAGGSTAQQGEPSRAAERIGAGSAAAERAERAVSRAGDRPGYRISIGTAREGGR</sequence>
<feature type="transmembrane region" description="Helical" evidence="10">
    <location>
        <begin position="358"/>
        <end position="377"/>
    </location>
</feature>
<protein>
    <submittedName>
        <fullName evidence="11">ABC transporter permease</fullName>
    </submittedName>
</protein>
<feature type="transmembrane region" description="Helical" evidence="10">
    <location>
        <begin position="333"/>
        <end position="351"/>
    </location>
</feature>
<keyword evidence="5" id="KW-0029">Amino-acid transport</keyword>
<keyword evidence="7 10" id="KW-0472">Membrane</keyword>
<feature type="transmembrane region" description="Helical" evidence="10">
    <location>
        <begin position="408"/>
        <end position="424"/>
    </location>
</feature>
<dbReference type="PANTHER" id="PTHR11795">
    <property type="entry name" value="BRANCHED-CHAIN AMINO ACID TRANSPORT SYSTEM PERMEASE PROTEIN LIVH"/>
    <property type="match status" value="1"/>
</dbReference>
<keyword evidence="6 10" id="KW-1133">Transmembrane helix</keyword>
<dbReference type="AlphaFoldDB" id="A0A838ABE0"/>
<proteinExistence type="inferred from homology"/>
<feature type="transmembrane region" description="Helical" evidence="10">
    <location>
        <begin position="504"/>
        <end position="523"/>
    </location>
</feature>
<dbReference type="RefSeq" id="WP_180893364.1">
    <property type="nucleotide sequence ID" value="NZ_JACCKD010000004.1"/>
</dbReference>
<keyword evidence="3" id="KW-1003">Cell membrane</keyword>
<feature type="transmembrane region" description="Helical" evidence="10">
    <location>
        <begin position="191"/>
        <end position="209"/>
    </location>
</feature>
<organism evidence="11 12">
    <name type="scientific">Haloechinothrix aidingensis</name>
    <dbReference type="NCBI Taxonomy" id="2752311"/>
    <lineage>
        <taxon>Bacteria</taxon>
        <taxon>Bacillati</taxon>
        <taxon>Actinomycetota</taxon>
        <taxon>Actinomycetes</taxon>
        <taxon>Pseudonocardiales</taxon>
        <taxon>Pseudonocardiaceae</taxon>
        <taxon>Haloechinothrix</taxon>
    </lineage>
</organism>
<evidence type="ECO:0000256" key="8">
    <source>
        <dbReference type="ARBA" id="ARBA00037998"/>
    </source>
</evidence>
<feature type="transmembrane region" description="Helical" evidence="10">
    <location>
        <begin position="92"/>
        <end position="112"/>
    </location>
</feature>
<evidence type="ECO:0000256" key="5">
    <source>
        <dbReference type="ARBA" id="ARBA00022970"/>
    </source>
</evidence>
<dbReference type="PANTHER" id="PTHR11795:SF445">
    <property type="entry name" value="AMINO ACID ABC TRANSPORTER PERMEASE PROTEIN"/>
    <property type="match status" value="1"/>
</dbReference>
<dbReference type="CDD" id="cd06581">
    <property type="entry name" value="TM_PBP1_LivM_like"/>
    <property type="match status" value="1"/>
</dbReference>
<feature type="transmembrane region" description="Helical" evidence="10">
    <location>
        <begin position="265"/>
        <end position="283"/>
    </location>
</feature>
<feature type="transmembrane region" description="Helical" evidence="10">
    <location>
        <begin position="454"/>
        <end position="473"/>
    </location>
</feature>